<accession>A0ABD5XZ71</accession>
<dbReference type="InterPro" id="IPR058421">
    <property type="entry name" value="DUF8108_C"/>
</dbReference>
<evidence type="ECO:0000313" key="2">
    <source>
        <dbReference type="EMBL" id="MFC7140442.1"/>
    </source>
</evidence>
<evidence type="ECO:0000259" key="1">
    <source>
        <dbReference type="Pfam" id="PF26413"/>
    </source>
</evidence>
<dbReference type="Proteomes" id="UP001596432">
    <property type="component" value="Unassembled WGS sequence"/>
</dbReference>
<name>A0ABD5XZ71_9EURY</name>
<evidence type="ECO:0000313" key="3">
    <source>
        <dbReference type="Proteomes" id="UP001596432"/>
    </source>
</evidence>
<dbReference type="AlphaFoldDB" id="A0ABD5XZ71"/>
<comment type="caution">
    <text evidence="2">The sequence shown here is derived from an EMBL/GenBank/DDBJ whole genome shotgun (WGS) entry which is preliminary data.</text>
</comment>
<dbReference type="GeneID" id="78820731"/>
<protein>
    <recommendedName>
        <fullName evidence="1">DUF8108 domain-containing protein</fullName>
    </recommendedName>
</protein>
<dbReference type="EMBL" id="JBHTAS010000001">
    <property type="protein sequence ID" value="MFC7140442.1"/>
    <property type="molecule type" value="Genomic_DNA"/>
</dbReference>
<dbReference type="RefSeq" id="WP_274325999.1">
    <property type="nucleotide sequence ID" value="NZ_CP118158.1"/>
</dbReference>
<organism evidence="2 3">
    <name type="scientific">Halosimplex aquaticum</name>
    <dbReference type="NCBI Taxonomy" id="3026162"/>
    <lineage>
        <taxon>Archaea</taxon>
        <taxon>Methanobacteriati</taxon>
        <taxon>Methanobacteriota</taxon>
        <taxon>Stenosarchaea group</taxon>
        <taxon>Halobacteria</taxon>
        <taxon>Halobacteriales</taxon>
        <taxon>Haloarculaceae</taxon>
        <taxon>Halosimplex</taxon>
    </lineage>
</organism>
<reference evidence="2 3" key="1">
    <citation type="journal article" date="2019" name="Int. J. Syst. Evol. Microbiol.">
        <title>The Global Catalogue of Microorganisms (GCM) 10K type strain sequencing project: providing services to taxonomists for standard genome sequencing and annotation.</title>
        <authorList>
            <consortium name="The Broad Institute Genomics Platform"/>
            <consortium name="The Broad Institute Genome Sequencing Center for Infectious Disease"/>
            <person name="Wu L."/>
            <person name="Ma J."/>
        </authorList>
    </citation>
    <scope>NUCLEOTIDE SEQUENCE [LARGE SCALE GENOMIC DNA]</scope>
    <source>
        <strain evidence="2 3">XZYJT29</strain>
    </source>
</reference>
<gene>
    <name evidence="2" type="ORF">ACFQMA_11455</name>
</gene>
<dbReference type="Pfam" id="PF26413">
    <property type="entry name" value="DUF8108"/>
    <property type="match status" value="1"/>
</dbReference>
<proteinExistence type="predicted"/>
<sequence>MSDTWDARTEEYSGDVRLAGSHEAPVGLRGAEDVFVGPDAVAGTLRLADVEYVFTDVPDGDSDSTAAGDGVATEVTGDLEDGYVEDVDGDVVVSGVEDVFVAYDAAETLDAAGAEQVFHDDAAAPTGSPDGYDVTVTGWNHSRDARDPRDGVSVRGAKNEVTVTDAKHDLTVYVVGWDNEVRVEGRGLDVTVFFVGRDNRVSVGPYVSATTASESGYDNALDADPVPPEAVIQTSKEEAHSGTTFGRHRITWQEPAADKDWCPNCGENADAVIARRQKDAFFLFGSAVRTYDSGGVSYECERCSRHVAGGVDLSEQERKDALR</sequence>
<feature type="domain" description="DUF8108" evidence="1">
    <location>
        <begin position="238"/>
        <end position="304"/>
    </location>
</feature>
<keyword evidence="3" id="KW-1185">Reference proteome</keyword>